<name>A0A2P2PMD1_RHIMU</name>
<proteinExistence type="predicted"/>
<accession>A0A2P2PMD1</accession>
<dbReference type="AlphaFoldDB" id="A0A2P2PMD1"/>
<reference evidence="1" key="1">
    <citation type="submission" date="2018-02" db="EMBL/GenBank/DDBJ databases">
        <title>Rhizophora mucronata_Transcriptome.</title>
        <authorList>
            <person name="Meera S.P."/>
            <person name="Sreeshan A."/>
            <person name="Augustine A."/>
        </authorList>
    </citation>
    <scope>NUCLEOTIDE SEQUENCE</scope>
    <source>
        <tissue evidence="1">Leaf</tissue>
    </source>
</reference>
<sequence>MLLIMIQKAIKKILKIQDAT</sequence>
<organism evidence="1">
    <name type="scientific">Rhizophora mucronata</name>
    <name type="common">Asiatic mangrove</name>
    <dbReference type="NCBI Taxonomy" id="61149"/>
    <lineage>
        <taxon>Eukaryota</taxon>
        <taxon>Viridiplantae</taxon>
        <taxon>Streptophyta</taxon>
        <taxon>Embryophyta</taxon>
        <taxon>Tracheophyta</taxon>
        <taxon>Spermatophyta</taxon>
        <taxon>Magnoliopsida</taxon>
        <taxon>eudicotyledons</taxon>
        <taxon>Gunneridae</taxon>
        <taxon>Pentapetalae</taxon>
        <taxon>rosids</taxon>
        <taxon>fabids</taxon>
        <taxon>Malpighiales</taxon>
        <taxon>Rhizophoraceae</taxon>
        <taxon>Rhizophora</taxon>
    </lineage>
</organism>
<protein>
    <submittedName>
        <fullName evidence="1">Uncharacterized protein</fullName>
    </submittedName>
</protein>
<evidence type="ECO:0000313" key="1">
    <source>
        <dbReference type="EMBL" id="MBX55888.1"/>
    </source>
</evidence>
<dbReference type="EMBL" id="GGEC01075404">
    <property type="protein sequence ID" value="MBX55888.1"/>
    <property type="molecule type" value="Transcribed_RNA"/>
</dbReference>